<evidence type="ECO:0000256" key="5">
    <source>
        <dbReference type="ARBA" id="ARBA00023136"/>
    </source>
</evidence>
<dbReference type="InterPro" id="IPR027417">
    <property type="entry name" value="P-loop_NTPase"/>
</dbReference>
<dbReference type="Gene3D" id="3.40.50.300">
    <property type="entry name" value="P-loop containing nucleotide triphosphate hydrolases"/>
    <property type="match status" value="1"/>
</dbReference>
<dbReference type="InterPro" id="IPR005225">
    <property type="entry name" value="Small_GTP-bd"/>
</dbReference>
<comment type="subcellular location">
    <subcellularLocation>
        <location evidence="1">Cell membrane</location>
        <topology evidence="1">Lipid-anchor</topology>
    </subcellularLocation>
</comment>
<keyword evidence="4" id="KW-0547">Nucleotide-binding</keyword>
<keyword evidence="5" id="KW-0472">Membrane</keyword>
<evidence type="ECO:0000256" key="3">
    <source>
        <dbReference type="ARBA" id="ARBA00022481"/>
    </source>
</evidence>
<dbReference type="SMART" id="SM00175">
    <property type="entry name" value="RAB"/>
    <property type="match status" value="1"/>
</dbReference>
<name>A0ABM1TQJ8_LIMPO</name>
<accession>A0ABM1TQJ8</accession>
<evidence type="ECO:0000256" key="6">
    <source>
        <dbReference type="ARBA" id="ARBA00023288"/>
    </source>
</evidence>
<dbReference type="SMART" id="SM00173">
    <property type="entry name" value="RAS"/>
    <property type="match status" value="1"/>
</dbReference>
<dbReference type="PANTHER" id="PTHR46149:SF7">
    <property type="entry name" value="GTP-BINDING PROTEIN DI-RAS2"/>
    <property type="match status" value="1"/>
</dbReference>
<sequence length="225" mass="25402">MESFPPGENVPIKSLPESEPMKTHYIVVVLGSPRVGKTAIVQQFLYETFPTDYKATVEEFHRSQFDMDHFVLTLDILDTSGSYEFPAMKRLAVSTGDAFVLVYSIDDAESFEEVRRERELVLETRPRNIPIVVVGNKCDLEDHRMVGKELAESVVTMDWENGFIEASAKTSTNVFEIFNELLVQAHAPGELSACLERRRQSVPAFSVTPKVKDDLALKRHSCVMS</sequence>
<dbReference type="Proteomes" id="UP000694941">
    <property type="component" value="Unplaced"/>
</dbReference>
<evidence type="ECO:0000313" key="9">
    <source>
        <dbReference type="RefSeq" id="XP_022258154.1"/>
    </source>
</evidence>
<reference evidence="9" key="1">
    <citation type="submission" date="2025-08" db="UniProtKB">
        <authorList>
            <consortium name="RefSeq"/>
        </authorList>
    </citation>
    <scope>IDENTIFICATION</scope>
    <source>
        <tissue evidence="9">Muscle</tissue>
    </source>
</reference>
<dbReference type="RefSeq" id="XP_022258154.1">
    <property type="nucleotide sequence ID" value="XM_022402446.1"/>
</dbReference>
<dbReference type="PRINTS" id="PR00449">
    <property type="entry name" value="RASTRNSFRMNG"/>
</dbReference>
<evidence type="ECO:0000256" key="1">
    <source>
        <dbReference type="ARBA" id="ARBA00004193"/>
    </source>
</evidence>
<keyword evidence="6" id="KW-0449">Lipoprotein</keyword>
<dbReference type="InterPro" id="IPR052236">
    <property type="entry name" value="Small_GTPase_RasD"/>
</dbReference>
<protein>
    <submittedName>
        <fullName evidence="9">Ras-related protein O-Krev-like</fullName>
    </submittedName>
</protein>
<dbReference type="InterPro" id="IPR001806">
    <property type="entry name" value="Small_GTPase"/>
</dbReference>
<evidence type="ECO:0000256" key="4">
    <source>
        <dbReference type="ARBA" id="ARBA00023134"/>
    </source>
</evidence>
<dbReference type="PANTHER" id="PTHR46149">
    <property type="entry name" value="MIP08469P"/>
    <property type="match status" value="1"/>
</dbReference>
<dbReference type="PROSITE" id="PS51421">
    <property type="entry name" value="RAS"/>
    <property type="match status" value="1"/>
</dbReference>
<keyword evidence="3" id="KW-0488">Methylation</keyword>
<comment type="similarity">
    <text evidence="7">Belongs to the small GTPase superfamily. RasD family.</text>
</comment>
<evidence type="ECO:0000256" key="7">
    <source>
        <dbReference type="ARBA" id="ARBA00038061"/>
    </source>
</evidence>
<gene>
    <name evidence="9" type="primary">LOC106474063</name>
</gene>
<proteinExistence type="inferred from homology"/>
<keyword evidence="4" id="KW-0342">GTP-binding</keyword>
<dbReference type="GeneID" id="106474063"/>
<dbReference type="Pfam" id="PF00071">
    <property type="entry name" value="Ras"/>
    <property type="match status" value="1"/>
</dbReference>
<keyword evidence="2" id="KW-1003">Cell membrane</keyword>
<evidence type="ECO:0000256" key="2">
    <source>
        <dbReference type="ARBA" id="ARBA00022475"/>
    </source>
</evidence>
<evidence type="ECO:0000313" key="8">
    <source>
        <dbReference type="Proteomes" id="UP000694941"/>
    </source>
</evidence>
<dbReference type="PROSITE" id="PS51419">
    <property type="entry name" value="RAB"/>
    <property type="match status" value="1"/>
</dbReference>
<dbReference type="PROSITE" id="PS51420">
    <property type="entry name" value="RHO"/>
    <property type="match status" value="1"/>
</dbReference>
<dbReference type="SMART" id="SM00174">
    <property type="entry name" value="RHO"/>
    <property type="match status" value="1"/>
</dbReference>
<organism evidence="8 9">
    <name type="scientific">Limulus polyphemus</name>
    <name type="common">Atlantic horseshoe crab</name>
    <dbReference type="NCBI Taxonomy" id="6850"/>
    <lineage>
        <taxon>Eukaryota</taxon>
        <taxon>Metazoa</taxon>
        <taxon>Ecdysozoa</taxon>
        <taxon>Arthropoda</taxon>
        <taxon>Chelicerata</taxon>
        <taxon>Merostomata</taxon>
        <taxon>Xiphosura</taxon>
        <taxon>Limulidae</taxon>
        <taxon>Limulus</taxon>
    </lineage>
</organism>
<dbReference type="NCBIfam" id="TIGR00231">
    <property type="entry name" value="small_GTP"/>
    <property type="match status" value="1"/>
</dbReference>
<dbReference type="SUPFAM" id="SSF52540">
    <property type="entry name" value="P-loop containing nucleoside triphosphate hydrolases"/>
    <property type="match status" value="1"/>
</dbReference>
<keyword evidence="8" id="KW-1185">Reference proteome</keyword>